<name>A0A0F9WZU1_9ZZZZ</name>
<gene>
    <name evidence="2" type="ORF">LCGC14_0287450</name>
</gene>
<protein>
    <recommendedName>
        <fullName evidence="3">CSD domain-containing protein</fullName>
    </recommendedName>
</protein>
<dbReference type="AlphaFoldDB" id="A0A0F9WZU1"/>
<reference evidence="2" key="1">
    <citation type="journal article" date="2015" name="Nature">
        <title>Complex archaea that bridge the gap between prokaryotes and eukaryotes.</title>
        <authorList>
            <person name="Spang A."/>
            <person name="Saw J.H."/>
            <person name="Jorgensen S.L."/>
            <person name="Zaremba-Niedzwiedzka K."/>
            <person name="Martijn J."/>
            <person name="Lind A.E."/>
            <person name="van Eijk R."/>
            <person name="Schleper C."/>
            <person name="Guy L."/>
            <person name="Ettema T.J."/>
        </authorList>
    </citation>
    <scope>NUCLEOTIDE SEQUENCE</scope>
</reference>
<evidence type="ECO:0000256" key="1">
    <source>
        <dbReference type="SAM" id="MobiDB-lite"/>
    </source>
</evidence>
<feature type="region of interest" description="Disordered" evidence="1">
    <location>
        <begin position="91"/>
        <end position="117"/>
    </location>
</feature>
<organism evidence="2">
    <name type="scientific">marine sediment metagenome</name>
    <dbReference type="NCBI Taxonomy" id="412755"/>
    <lineage>
        <taxon>unclassified sequences</taxon>
        <taxon>metagenomes</taxon>
        <taxon>ecological metagenomes</taxon>
    </lineage>
</organism>
<evidence type="ECO:0008006" key="3">
    <source>
        <dbReference type="Google" id="ProtNLM"/>
    </source>
</evidence>
<evidence type="ECO:0000313" key="2">
    <source>
        <dbReference type="EMBL" id="KKN84628.1"/>
    </source>
</evidence>
<dbReference type="EMBL" id="LAZR01000169">
    <property type="protein sequence ID" value="KKN84628.1"/>
    <property type="molecule type" value="Genomic_DNA"/>
</dbReference>
<accession>A0A0F9WZU1</accession>
<sequence>MYGVVLWSDARANKAVFWCEDHGDLAYFHGDPDSLDLSETPFDAGDLVQFEVYQDAKLRKAFNPTIVKSKADADLPEKLMQHSNTTVRDTLGGDVLHFRPRNTPPAALRQRDLAQPV</sequence>
<comment type="caution">
    <text evidence="2">The sequence shown here is derived from an EMBL/GenBank/DDBJ whole genome shotgun (WGS) entry which is preliminary data.</text>
</comment>
<proteinExistence type="predicted"/>